<comment type="caution">
    <text evidence="2">The sequence shown here is derived from an EMBL/GenBank/DDBJ whole genome shotgun (WGS) entry which is preliminary data.</text>
</comment>
<dbReference type="SUPFAM" id="SSF52833">
    <property type="entry name" value="Thioredoxin-like"/>
    <property type="match status" value="1"/>
</dbReference>
<reference evidence="2 3" key="1">
    <citation type="journal article" date="2018" name="Int. J. Syst. Evol. Microbiol.">
        <title>Pseudooceanicola lipolyticus sp. nov., a marine alphaproteobacterium, reclassification of Oceanicola flagellatus as Pseudooceanicola flagellatus comb. nov. and emended description of the genus Pseudooceanicola.</title>
        <authorList>
            <person name="Huang M.-M."/>
            <person name="Guo L.-L."/>
            <person name="Wu Y.-H."/>
            <person name="Lai Q.-L."/>
            <person name="Shao Z.-Z."/>
            <person name="Wang C.-S."/>
            <person name="Wu M."/>
            <person name="Xu X.-W."/>
        </authorList>
    </citation>
    <scope>NUCLEOTIDE SEQUENCE [LARGE SCALE GENOMIC DNA]</scope>
    <source>
        <strain evidence="2 3">157</strain>
    </source>
</reference>
<evidence type="ECO:0000313" key="2">
    <source>
        <dbReference type="EMBL" id="PJE36710.1"/>
    </source>
</evidence>
<dbReference type="Gene3D" id="3.40.30.10">
    <property type="entry name" value="Glutaredoxin"/>
    <property type="match status" value="1"/>
</dbReference>
<organism evidence="2 3">
    <name type="scientific">Pseudooceanicola lipolyticus</name>
    <dbReference type="NCBI Taxonomy" id="2029104"/>
    <lineage>
        <taxon>Bacteria</taxon>
        <taxon>Pseudomonadati</taxon>
        <taxon>Pseudomonadota</taxon>
        <taxon>Alphaproteobacteria</taxon>
        <taxon>Rhodobacterales</taxon>
        <taxon>Paracoccaceae</taxon>
        <taxon>Pseudooceanicola</taxon>
    </lineage>
</organism>
<protein>
    <submittedName>
        <fullName evidence="2">Disulfide bond formation protein DsbA</fullName>
    </submittedName>
</protein>
<name>A0A2M8J1P3_9RHOB</name>
<dbReference type="CDD" id="cd03024">
    <property type="entry name" value="DsbA_FrnE"/>
    <property type="match status" value="1"/>
</dbReference>
<dbReference type="Pfam" id="PF01323">
    <property type="entry name" value="DSBA"/>
    <property type="match status" value="1"/>
</dbReference>
<dbReference type="InterPro" id="IPR036249">
    <property type="entry name" value="Thioredoxin-like_sf"/>
</dbReference>
<dbReference type="Proteomes" id="UP000231553">
    <property type="component" value="Unassembled WGS sequence"/>
</dbReference>
<dbReference type="EMBL" id="PGTB01000033">
    <property type="protein sequence ID" value="PJE36710.1"/>
    <property type="molecule type" value="Genomic_DNA"/>
</dbReference>
<dbReference type="RefSeq" id="WP_100162514.1">
    <property type="nucleotide sequence ID" value="NZ_PGTB01000033.1"/>
</dbReference>
<proteinExistence type="predicted"/>
<gene>
    <name evidence="2" type="ORF">CVM52_10710</name>
</gene>
<dbReference type="OrthoDB" id="9799122at2"/>
<evidence type="ECO:0000313" key="3">
    <source>
        <dbReference type="Proteomes" id="UP000231553"/>
    </source>
</evidence>
<dbReference type="GO" id="GO:0016491">
    <property type="term" value="F:oxidoreductase activity"/>
    <property type="evidence" value="ECO:0007669"/>
    <property type="project" value="InterPro"/>
</dbReference>
<keyword evidence="3" id="KW-1185">Reference proteome</keyword>
<dbReference type="PANTHER" id="PTHR13887">
    <property type="entry name" value="GLUTATHIONE S-TRANSFERASE KAPPA"/>
    <property type="match status" value="1"/>
</dbReference>
<evidence type="ECO:0000259" key="1">
    <source>
        <dbReference type="Pfam" id="PF01323"/>
    </source>
</evidence>
<dbReference type="InterPro" id="IPR001853">
    <property type="entry name" value="DSBA-like_thioredoxin_dom"/>
</dbReference>
<dbReference type="PANTHER" id="PTHR13887:SF41">
    <property type="entry name" value="THIOREDOXIN SUPERFAMILY PROTEIN"/>
    <property type="match status" value="1"/>
</dbReference>
<feature type="domain" description="DSBA-like thioredoxin" evidence="1">
    <location>
        <begin position="9"/>
        <end position="209"/>
    </location>
</feature>
<accession>A0A2M8J1P3</accession>
<dbReference type="AlphaFoldDB" id="A0A2M8J1P3"/>
<sequence>MQPPPTPLQIDIVSDVVCPWCIIGFKQLEQAMGATGMGAYVRWHPFELNPQMPPEGQNLREHLAEKYGTTPEQSRTARQRLTDLGDSLGFTFHYSDDTRMVNTFAAHQLLDWAAEQNLQHPLKMALFAAFFTEGKDVSDHAVLAAAAGAVGLDPAQARSVLDSGSHAEQTRAKQRVWLERGISGVPAMVFAGKYLVTGAQGAEGYAEVLRRCAAEAA</sequence>